<dbReference type="PIRSF" id="PIRSF015626">
    <property type="entry name" value="FdhD"/>
    <property type="match status" value="1"/>
</dbReference>
<dbReference type="NCBIfam" id="TIGR00129">
    <property type="entry name" value="fdhD_narQ"/>
    <property type="match status" value="1"/>
</dbReference>
<dbReference type="Proteomes" id="UP000651977">
    <property type="component" value="Unassembled WGS sequence"/>
</dbReference>
<dbReference type="EMBL" id="BMDY01000010">
    <property type="protein sequence ID" value="GGB06222.1"/>
    <property type="molecule type" value="Genomic_DNA"/>
</dbReference>
<sequence>MLEPKPVCKRRVFQLELDSLDAAAHRQVALRRYSHQIEQALPSQLDSIAIEEPLQLWLNWFCHTRQAQQQAELSLTMRTPGQDLALVLGFLFSQGIIHSLSDLQQLSYHPASHSEQQFDYNQIDIELSPQLNFQWSAVTRHFASYSSCGLCGASSVKALALQQQGHIDNTQAWLDAQVIYQLPALLQEQQKVFQQTGSVHGAGLFANGQWLAVAEDIGRHNAVDKVIGQVLLEQQVAPRSVLVLSGRVSFELMQKAVKANIPVVLAVGAPSSLALKVAQQFNITLLGFVKSQRFNVYHAPWRIVDGGKQYES</sequence>
<accession>A0ABQ1I2X1</accession>
<comment type="caution">
    <text evidence="4">The sequence shown here is derived from an EMBL/GenBank/DDBJ whole genome shotgun (WGS) entry which is preliminary data.</text>
</comment>
<feature type="binding site" evidence="3">
    <location>
        <begin position="288"/>
        <end position="293"/>
    </location>
    <ligand>
        <name>Mo-bis(molybdopterin guanine dinucleotide)</name>
        <dbReference type="ChEBI" id="CHEBI:60539"/>
    </ligand>
</feature>
<dbReference type="Gene3D" id="3.40.140.10">
    <property type="entry name" value="Cytidine Deaminase, domain 2"/>
    <property type="match status" value="1"/>
</dbReference>
<gene>
    <name evidence="3 4" type="primary">fdhD</name>
    <name evidence="4" type="ORF">GCM10007414_19400</name>
</gene>
<evidence type="ECO:0000256" key="1">
    <source>
        <dbReference type="ARBA" id="ARBA00022490"/>
    </source>
</evidence>
<evidence type="ECO:0000256" key="3">
    <source>
        <dbReference type="HAMAP-Rule" id="MF_00187"/>
    </source>
</evidence>
<dbReference type="Pfam" id="PF02634">
    <property type="entry name" value="FdhD-NarQ"/>
    <property type="match status" value="1"/>
</dbReference>
<keyword evidence="2 3" id="KW-0501">Molybdenum cofactor biosynthesis</keyword>
<proteinExistence type="inferred from homology"/>
<name>A0ABQ1I2X1_9ALTE</name>
<comment type="similarity">
    <text evidence="3">Belongs to the FdhD family.</text>
</comment>
<organism evidence="4 5">
    <name type="scientific">Agarivorans gilvus</name>
    <dbReference type="NCBI Taxonomy" id="680279"/>
    <lineage>
        <taxon>Bacteria</taxon>
        <taxon>Pseudomonadati</taxon>
        <taxon>Pseudomonadota</taxon>
        <taxon>Gammaproteobacteria</taxon>
        <taxon>Alteromonadales</taxon>
        <taxon>Alteromonadaceae</taxon>
        <taxon>Agarivorans</taxon>
    </lineage>
</organism>
<comment type="function">
    <text evidence="3">Required for formate dehydrogenase (FDH) activity. Acts as a sulfur carrier protein that transfers sulfur from IscS to the molybdenum cofactor prior to its insertion into FDH.</text>
</comment>
<evidence type="ECO:0000256" key="2">
    <source>
        <dbReference type="ARBA" id="ARBA00023150"/>
    </source>
</evidence>
<reference evidence="5" key="1">
    <citation type="journal article" date="2019" name="Int. J. Syst. Evol. Microbiol.">
        <title>The Global Catalogue of Microorganisms (GCM) 10K type strain sequencing project: providing services to taxonomists for standard genome sequencing and annotation.</title>
        <authorList>
            <consortium name="The Broad Institute Genomics Platform"/>
            <consortium name="The Broad Institute Genome Sequencing Center for Infectious Disease"/>
            <person name="Wu L."/>
            <person name="Ma J."/>
        </authorList>
    </citation>
    <scope>NUCLEOTIDE SEQUENCE [LARGE SCALE GENOMIC DNA]</scope>
    <source>
        <strain evidence="5">CGMCC 1.10131</strain>
    </source>
</reference>
<keyword evidence="1 3" id="KW-0963">Cytoplasm</keyword>
<keyword evidence="5" id="KW-1185">Reference proteome</keyword>
<dbReference type="Gene3D" id="3.10.20.10">
    <property type="match status" value="1"/>
</dbReference>
<dbReference type="HAMAP" id="MF_00187">
    <property type="entry name" value="FdhD"/>
    <property type="match status" value="1"/>
</dbReference>
<dbReference type="InterPro" id="IPR016193">
    <property type="entry name" value="Cytidine_deaminase-like"/>
</dbReference>
<evidence type="ECO:0000313" key="5">
    <source>
        <dbReference type="Proteomes" id="UP000651977"/>
    </source>
</evidence>
<dbReference type="InterPro" id="IPR003786">
    <property type="entry name" value="FdhD"/>
</dbReference>
<protein>
    <recommendedName>
        <fullName evidence="3">Sulfur carrier protein FdhD</fullName>
    </recommendedName>
</protein>
<comment type="subcellular location">
    <subcellularLocation>
        <location evidence="3">Cytoplasm</location>
    </subcellularLocation>
</comment>
<feature type="active site" description="Cysteine persulfide intermediate" evidence="3">
    <location>
        <position position="148"/>
    </location>
</feature>
<evidence type="ECO:0000313" key="4">
    <source>
        <dbReference type="EMBL" id="GGB06222.1"/>
    </source>
</evidence>
<dbReference type="PANTHER" id="PTHR30592:SF1">
    <property type="entry name" value="SULFUR CARRIER PROTEIN FDHD"/>
    <property type="match status" value="1"/>
</dbReference>
<dbReference type="RefSeq" id="WP_055732574.1">
    <property type="nucleotide sequence ID" value="NZ_BMDY01000010.1"/>
</dbReference>
<dbReference type="SUPFAM" id="SSF53927">
    <property type="entry name" value="Cytidine deaminase-like"/>
    <property type="match status" value="1"/>
</dbReference>
<dbReference type="PANTHER" id="PTHR30592">
    <property type="entry name" value="FORMATE DEHYDROGENASE"/>
    <property type="match status" value="1"/>
</dbReference>